<dbReference type="Proteomes" id="UP000542674">
    <property type="component" value="Unassembled WGS sequence"/>
</dbReference>
<comment type="caution">
    <text evidence="1">The sequence shown here is derived from an EMBL/GenBank/DDBJ whole genome shotgun (WGS) entry which is preliminary data.</text>
</comment>
<name>A0A7W7T3M9_9PSEU</name>
<dbReference type="AlphaFoldDB" id="A0A7W7T3M9"/>
<proteinExistence type="predicted"/>
<evidence type="ECO:0000313" key="2">
    <source>
        <dbReference type="Proteomes" id="UP000542674"/>
    </source>
</evidence>
<reference evidence="1 2" key="1">
    <citation type="submission" date="2020-08" db="EMBL/GenBank/DDBJ databases">
        <title>Sequencing the genomes of 1000 actinobacteria strains.</title>
        <authorList>
            <person name="Klenk H.-P."/>
        </authorList>
    </citation>
    <scope>NUCLEOTIDE SEQUENCE [LARGE SCALE GENOMIC DNA]</scope>
    <source>
        <strain evidence="1 2">DSM 45084</strain>
    </source>
</reference>
<evidence type="ECO:0000313" key="1">
    <source>
        <dbReference type="EMBL" id="MBB4965948.1"/>
    </source>
</evidence>
<protein>
    <submittedName>
        <fullName evidence="1">Uncharacterized protein</fullName>
    </submittedName>
</protein>
<accession>A0A7W7T3M9</accession>
<sequence>MRIRGAHVLTLAMKTVRAILAPDTPLGAALTATAIPVLATARHLTRTATELLRRCPPKRRTRDTAR</sequence>
<keyword evidence="2" id="KW-1185">Reference proteome</keyword>
<gene>
    <name evidence="1" type="ORF">F4559_003307</name>
</gene>
<dbReference type="RefSeq" id="WP_184669687.1">
    <property type="nucleotide sequence ID" value="NZ_BAABAI010000002.1"/>
</dbReference>
<dbReference type="EMBL" id="JACHJS010000001">
    <property type="protein sequence ID" value="MBB4965948.1"/>
    <property type="molecule type" value="Genomic_DNA"/>
</dbReference>
<organism evidence="1 2">
    <name type="scientific">Saccharothrix violaceirubra</name>
    <dbReference type="NCBI Taxonomy" id="413306"/>
    <lineage>
        <taxon>Bacteria</taxon>
        <taxon>Bacillati</taxon>
        <taxon>Actinomycetota</taxon>
        <taxon>Actinomycetes</taxon>
        <taxon>Pseudonocardiales</taxon>
        <taxon>Pseudonocardiaceae</taxon>
        <taxon>Saccharothrix</taxon>
    </lineage>
</organism>